<protein>
    <submittedName>
        <fullName evidence="12">TonB-dependent receptor</fullName>
    </submittedName>
</protein>
<evidence type="ECO:0000256" key="5">
    <source>
        <dbReference type="ARBA" id="ARBA00023077"/>
    </source>
</evidence>
<evidence type="ECO:0000313" key="13">
    <source>
        <dbReference type="Proteomes" id="UP000253940"/>
    </source>
</evidence>
<sequence length="772" mass="81863">MRLKILSTMIGLPTVIATLLATETVWGDEQNPQLDTVVVTGTRSAGRTALASSVPVDVITSQRLQATGFSDLARALEFTAPSLNFPRAHTTPSAANTRAITLKGLSPDEVLVLINGKRWHPSVVINTNFAVGRGSAPYDLSTIPLAAVDHVEILRDGAAAQYGSDAIAGVVNIILRKDSSGGSLQTSTGITDRGDGGYGDLAVNKGFALAGGYVNVTGEVLKQQSTNRAAIDQRYGRVTYQIGDPDALNLNLAANAAFPILNDSELYATGLVSRKDSTNVAGFRAPGASPLFPNGFGPQVNPILLDSGLTVGLRGILTEKIKYDLSNTFGSSNADFTIDHTANSTLGSKSPTSFDAGSVNYLQNTLNASISRPLPEILEGGNLSLGAEYRYEKYEIKSGEFASYTGTGSAGFPGFNPRIPVDNNRDAAGAFIDLDLKPFSWLTLGAAGRYDHYSDFGNATTGKFTARAKANSWLSLRGSVGTGFRAPSLQQQFYSSTTSLANGPNKAIVNVGTYQVGDPIAQALGATALRAEKSKSANIGIVLTPLHRLSITADYFRTDIDHRIALSDALAGPAVLSALKNAGASDVQQVAFFTNAVDTRTQGYEVAVKYLGNFSETVNYGLSMNYAHMPTRIQSIAANPKLPTLPLLSQHSLLLLTEAQPRDKLTSQFRVSDGTYEAVLDVTRYGEYTDAPIADAQKFGAEVVLDLALSARLSQTVKLTGGILNLANSYPDKLAQQDTAFKTFGGSFAYGEESPFGISGRTFFLSLNVDLP</sequence>
<evidence type="ECO:0000256" key="3">
    <source>
        <dbReference type="ARBA" id="ARBA00022452"/>
    </source>
</evidence>
<accession>A0A345P2E8</accession>
<dbReference type="InterPro" id="IPR012910">
    <property type="entry name" value="Plug_dom"/>
</dbReference>
<evidence type="ECO:0000256" key="7">
    <source>
        <dbReference type="ARBA" id="ARBA00023237"/>
    </source>
</evidence>
<organism evidence="12 13">
    <name type="scientific">Aquirhabdus parva</name>
    <dbReference type="NCBI Taxonomy" id="2283318"/>
    <lineage>
        <taxon>Bacteria</taxon>
        <taxon>Pseudomonadati</taxon>
        <taxon>Pseudomonadota</taxon>
        <taxon>Gammaproteobacteria</taxon>
        <taxon>Moraxellales</taxon>
        <taxon>Moraxellaceae</taxon>
        <taxon>Aquirhabdus</taxon>
    </lineage>
</organism>
<dbReference type="CDD" id="cd01347">
    <property type="entry name" value="ligand_gated_channel"/>
    <property type="match status" value="1"/>
</dbReference>
<evidence type="ECO:0000256" key="6">
    <source>
        <dbReference type="ARBA" id="ARBA00023136"/>
    </source>
</evidence>
<comment type="similarity">
    <text evidence="8 9">Belongs to the TonB-dependent receptor family.</text>
</comment>
<evidence type="ECO:0000259" key="11">
    <source>
        <dbReference type="Pfam" id="PF07715"/>
    </source>
</evidence>
<comment type="subcellular location">
    <subcellularLocation>
        <location evidence="1 8">Cell outer membrane</location>
        <topology evidence="1 8">Multi-pass membrane protein</topology>
    </subcellularLocation>
</comment>
<dbReference type="Gene3D" id="2.170.130.10">
    <property type="entry name" value="TonB-dependent receptor, plug domain"/>
    <property type="match status" value="1"/>
</dbReference>
<evidence type="ECO:0000313" key="12">
    <source>
        <dbReference type="EMBL" id="AXI01457.1"/>
    </source>
</evidence>
<dbReference type="AlphaFoldDB" id="A0A345P2E8"/>
<keyword evidence="4 8" id="KW-0812">Transmembrane</keyword>
<feature type="domain" description="TonB-dependent receptor-like beta-barrel" evidence="10">
    <location>
        <begin position="301"/>
        <end position="726"/>
    </location>
</feature>
<evidence type="ECO:0000256" key="9">
    <source>
        <dbReference type="RuleBase" id="RU003357"/>
    </source>
</evidence>
<dbReference type="GO" id="GO:0009279">
    <property type="term" value="C:cell outer membrane"/>
    <property type="evidence" value="ECO:0007669"/>
    <property type="project" value="UniProtKB-SubCell"/>
</dbReference>
<keyword evidence="3 8" id="KW-1134">Transmembrane beta strand</keyword>
<evidence type="ECO:0000256" key="4">
    <source>
        <dbReference type="ARBA" id="ARBA00022692"/>
    </source>
</evidence>
<dbReference type="InterPro" id="IPR000531">
    <property type="entry name" value="Beta-barrel_TonB"/>
</dbReference>
<reference evidence="12 13" key="1">
    <citation type="submission" date="2018-07" db="EMBL/GenBank/DDBJ databases">
        <title>Genome sequencing of Moraxellaceae gen. HYN0046.</title>
        <authorList>
            <person name="Kim M."/>
            <person name="Yi H."/>
        </authorList>
    </citation>
    <scope>NUCLEOTIDE SEQUENCE [LARGE SCALE GENOMIC DNA]</scope>
    <source>
        <strain evidence="12 13">HYN0046</strain>
    </source>
</reference>
<gene>
    <name evidence="12" type="ORF">HYN46_00220</name>
</gene>
<keyword evidence="13" id="KW-1185">Reference proteome</keyword>
<keyword evidence="7 8" id="KW-0998">Cell outer membrane</keyword>
<dbReference type="KEGG" id="mbah:HYN46_00220"/>
<dbReference type="Gene3D" id="2.40.170.20">
    <property type="entry name" value="TonB-dependent receptor, beta-barrel domain"/>
    <property type="match status" value="1"/>
</dbReference>
<dbReference type="InterPro" id="IPR039426">
    <property type="entry name" value="TonB-dep_rcpt-like"/>
</dbReference>
<dbReference type="InterPro" id="IPR036942">
    <property type="entry name" value="Beta-barrel_TonB_sf"/>
</dbReference>
<dbReference type="PROSITE" id="PS52016">
    <property type="entry name" value="TONB_DEPENDENT_REC_3"/>
    <property type="match status" value="1"/>
</dbReference>
<dbReference type="PANTHER" id="PTHR47234:SF3">
    <property type="entry name" value="SECRETIN_TONB SHORT N-TERMINAL DOMAIN-CONTAINING PROTEIN"/>
    <property type="match status" value="1"/>
</dbReference>
<evidence type="ECO:0000256" key="8">
    <source>
        <dbReference type="PROSITE-ProRule" id="PRU01360"/>
    </source>
</evidence>
<dbReference type="EMBL" id="CP031222">
    <property type="protein sequence ID" value="AXI01457.1"/>
    <property type="molecule type" value="Genomic_DNA"/>
</dbReference>
<proteinExistence type="inferred from homology"/>
<dbReference type="Pfam" id="PF07715">
    <property type="entry name" value="Plug"/>
    <property type="match status" value="1"/>
</dbReference>
<dbReference type="OrthoDB" id="6276154at2"/>
<keyword evidence="5 9" id="KW-0798">TonB box</keyword>
<dbReference type="Pfam" id="PF00593">
    <property type="entry name" value="TonB_dep_Rec_b-barrel"/>
    <property type="match status" value="1"/>
</dbReference>
<keyword evidence="6 8" id="KW-0472">Membrane</keyword>
<name>A0A345P2E8_9GAMM</name>
<feature type="domain" description="TonB-dependent receptor plug" evidence="11">
    <location>
        <begin position="52"/>
        <end position="170"/>
    </location>
</feature>
<dbReference type="SUPFAM" id="SSF56935">
    <property type="entry name" value="Porins"/>
    <property type="match status" value="1"/>
</dbReference>
<evidence type="ECO:0000256" key="2">
    <source>
        <dbReference type="ARBA" id="ARBA00022448"/>
    </source>
</evidence>
<dbReference type="InterPro" id="IPR037066">
    <property type="entry name" value="Plug_dom_sf"/>
</dbReference>
<dbReference type="PANTHER" id="PTHR47234">
    <property type="match status" value="1"/>
</dbReference>
<keyword evidence="12" id="KW-0675">Receptor</keyword>
<keyword evidence="2 8" id="KW-0813">Transport</keyword>
<dbReference type="Proteomes" id="UP000253940">
    <property type="component" value="Chromosome"/>
</dbReference>
<evidence type="ECO:0000259" key="10">
    <source>
        <dbReference type="Pfam" id="PF00593"/>
    </source>
</evidence>
<dbReference type="RefSeq" id="WP_114897569.1">
    <property type="nucleotide sequence ID" value="NZ_CP031222.1"/>
</dbReference>
<evidence type="ECO:0000256" key="1">
    <source>
        <dbReference type="ARBA" id="ARBA00004571"/>
    </source>
</evidence>